<evidence type="ECO:0000256" key="2">
    <source>
        <dbReference type="ARBA" id="ARBA00005466"/>
    </source>
</evidence>
<dbReference type="InterPro" id="IPR016167">
    <property type="entry name" value="FAD-bd_PCMH_sub1"/>
</dbReference>
<dbReference type="Gene3D" id="1.10.45.10">
    <property type="entry name" value="Vanillyl-alcohol Oxidase, Chain A, domain 4"/>
    <property type="match status" value="1"/>
</dbReference>
<reference evidence="6 7" key="1">
    <citation type="submission" date="2021-11" db="EMBL/GenBank/DDBJ databases">
        <title>Draft genome sequence of Actinomycetospora sp. SF1 isolated from the rhizosphere soil.</title>
        <authorList>
            <person name="Duangmal K."/>
            <person name="Chantavorakit T."/>
        </authorList>
    </citation>
    <scope>NUCLEOTIDE SEQUENCE [LARGE SCALE GENOMIC DNA]</scope>
    <source>
        <strain evidence="6 7">TBRC 5722</strain>
    </source>
</reference>
<dbReference type="InterPro" id="IPR016171">
    <property type="entry name" value="Vanillyl_alc_oxidase_C-sub2"/>
</dbReference>
<comment type="similarity">
    <text evidence="2">Belongs to the oxygen-dependent FAD-linked oxidoreductase family.</text>
</comment>
<dbReference type="NCBIfam" id="TIGR01679">
    <property type="entry name" value="bact_FAD_ox"/>
    <property type="match status" value="1"/>
</dbReference>
<feature type="domain" description="FAD-binding PCMH-type" evidence="5">
    <location>
        <begin position="10"/>
        <end position="178"/>
    </location>
</feature>
<dbReference type="SUPFAM" id="SSF56176">
    <property type="entry name" value="FAD-binding/transporter-associated domain-like"/>
    <property type="match status" value="1"/>
</dbReference>
<dbReference type="PROSITE" id="PS51387">
    <property type="entry name" value="FAD_PCMH"/>
    <property type="match status" value="1"/>
</dbReference>
<protein>
    <submittedName>
        <fullName evidence="6">FAD-binding protein</fullName>
    </submittedName>
</protein>
<accession>A0ABS8PGB1</accession>
<comment type="caution">
    <text evidence="6">The sequence shown here is derived from an EMBL/GenBank/DDBJ whole genome shotgun (WGS) entry which is preliminary data.</text>
</comment>
<dbReference type="InterPro" id="IPR036318">
    <property type="entry name" value="FAD-bd_PCMH-like_sf"/>
</dbReference>
<keyword evidence="3" id="KW-0060">Ascorbate biosynthesis</keyword>
<keyword evidence="7" id="KW-1185">Reference proteome</keyword>
<dbReference type="Pfam" id="PF01565">
    <property type="entry name" value="FAD_binding_4"/>
    <property type="match status" value="1"/>
</dbReference>
<dbReference type="InterPro" id="IPR006094">
    <property type="entry name" value="Oxid_FAD_bind_N"/>
</dbReference>
<dbReference type="PANTHER" id="PTHR43762">
    <property type="entry name" value="L-GULONOLACTONE OXIDASE"/>
    <property type="match status" value="1"/>
</dbReference>
<dbReference type="PIRSF" id="PIRSF000136">
    <property type="entry name" value="LGO_GLO"/>
    <property type="match status" value="1"/>
</dbReference>
<dbReference type="InterPro" id="IPR016166">
    <property type="entry name" value="FAD-bd_PCMH"/>
</dbReference>
<dbReference type="InterPro" id="IPR010031">
    <property type="entry name" value="FAD_lactone_oxidase-like"/>
</dbReference>
<dbReference type="PANTHER" id="PTHR43762:SF1">
    <property type="entry name" value="D-ARABINONO-1,4-LACTONE OXIDASE"/>
    <property type="match status" value="1"/>
</dbReference>
<evidence type="ECO:0000256" key="4">
    <source>
        <dbReference type="ARBA" id="ARBA00023002"/>
    </source>
</evidence>
<name>A0ABS8PGB1_9PSEU</name>
<keyword evidence="4" id="KW-0560">Oxidoreductase</keyword>
<dbReference type="Gene3D" id="3.30.465.10">
    <property type="match status" value="1"/>
</dbReference>
<evidence type="ECO:0000313" key="6">
    <source>
        <dbReference type="EMBL" id="MCD2197305.1"/>
    </source>
</evidence>
<evidence type="ECO:0000259" key="5">
    <source>
        <dbReference type="PROSITE" id="PS51387"/>
    </source>
</evidence>
<dbReference type="EMBL" id="JAJNDB010000007">
    <property type="protein sequence ID" value="MCD2197305.1"/>
    <property type="molecule type" value="Genomic_DNA"/>
</dbReference>
<comment type="pathway">
    <text evidence="1">Cofactor biosynthesis; L-ascorbate biosynthesis.</text>
</comment>
<organism evidence="6 7">
    <name type="scientific">Actinomycetospora endophytica</name>
    <dbReference type="NCBI Taxonomy" id="2291215"/>
    <lineage>
        <taxon>Bacteria</taxon>
        <taxon>Bacillati</taxon>
        <taxon>Actinomycetota</taxon>
        <taxon>Actinomycetes</taxon>
        <taxon>Pseudonocardiales</taxon>
        <taxon>Pseudonocardiaceae</taxon>
        <taxon>Actinomycetospora</taxon>
    </lineage>
</organism>
<evidence type="ECO:0000313" key="7">
    <source>
        <dbReference type="Proteomes" id="UP001199469"/>
    </source>
</evidence>
<sequence length="437" mass="46593">MTWHNWAGNQRTEPVRRVVARDAAEVSAAVKAAAREGLRVKATGTGHSFTGIGVPDGVALAAPSSPDLLRVDGNEVTVPAGMTIRTLNERLWDRGLALPNLGDIDAQTIAGAVATGTHGTGAAHQGIAARIRALQLVTADGSVLACSPDEHPEIFHHARVGLGALGVVTAVTLAAVPAFRLHARESAMPLAEVLAGFDDLAAAHDHVEFYWFPHTDLAATKINDRVPDDEGRRGPARGPVSAWFGDELLGNGAFELVCRLGSAAPRLVPALNRVMAGQMANAEYVDRSYRVFTSPRRVRFLEMEYAVPREALPEALAGLRAAAARHARDVTFPVEVRVAGADDIPLSTASGRDSAYLAVHVYRGRPHEAYFAAVESVMTALDGRPHWGKLHTRTAAQLASSYPEFGAFAALRDRLDPEGRFANAHLDRILGATGAKR</sequence>
<dbReference type="InterPro" id="IPR006093">
    <property type="entry name" value="Oxy_OxRdtase_FAD_BS"/>
</dbReference>
<proteinExistence type="inferred from homology"/>
<dbReference type="Gene3D" id="3.30.43.10">
    <property type="entry name" value="Uridine Diphospho-n-acetylenolpyruvylglucosamine Reductase, domain 2"/>
    <property type="match status" value="1"/>
</dbReference>
<dbReference type="InterPro" id="IPR007173">
    <property type="entry name" value="ALO_C"/>
</dbReference>
<gene>
    <name evidence="6" type="ORF">LQ327_28425</name>
</gene>
<dbReference type="RefSeq" id="WP_230739233.1">
    <property type="nucleotide sequence ID" value="NZ_JAJNDB010000007.1"/>
</dbReference>
<dbReference type="Proteomes" id="UP001199469">
    <property type="component" value="Unassembled WGS sequence"/>
</dbReference>
<dbReference type="PROSITE" id="PS00862">
    <property type="entry name" value="OX2_COVAL_FAD"/>
    <property type="match status" value="1"/>
</dbReference>
<dbReference type="Pfam" id="PF04030">
    <property type="entry name" value="ALO"/>
    <property type="match status" value="1"/>
</dbReference>
<evidence type="ECO:0000256" key="1">
    <source>
        <dbReference type="ARBA" id="ARBA00005147"/>
    </source>
</evidence>
<dbReference type="Gene3D" id="3.30.70.2520">
    <property type="match status" value="1"/>
</dbReference>
<dbReference type="InterPro" id="IPR016169">
    <property type="entry name" value="FAD-bd_PCMH_sub2"/>
</dbReference>
<evidence type="ECO:0000256" key="3">
    <source>
        <dbReference type="ARBA" id="ARBA00022644"/>
    </source>
</evidence>